<dbReference type="EMBL" id="JPER01000003">
    <property type="protein sequence ID" value="KFZ30831.1"/>
    <property type="molecule type" value="Genomic_DNA"/>
</dbReference>
<reference evidence="2 3" key="1">
    <citation type="submission" date="2014-06" db="EMBL/GenBank/DDBJ databases">
        <title>The draft genome sequence of Idiomarina salinarum ISL-52.</title>
        <authorList>
            <person name="Du J."/>
            <person name="Shao Z."/>
        </authorList>
    </citation>
    <scope>NUCLEOTIDE SEQUENCE [LARGE SCALE GENOMIC DNA]</scope>
    <source>
        <strain evidence="2 3">ISL-52</strain>
    </source>
</reference>
<evidence type="ECO:0000256" key="1">
    <source>
        <dbReference type="SAM" id="Phobius"/>
    </source>
</evidence>
<keyword evidence="3" id="KW-1185">Reference proteome</keyword>
<keyword evidence="1" id="KW-1133">Transmembrane helix</keyword>
<evidence type="ECO:0000313" key="3">
    <source>
        <dbReference type="Proteomes" id="UP000054363"/>
    </source>
</evidence>
<accession>A0A094JE65</accession>
<sequence length="131" mass="14467">MKQSLTEKMYLAFRFEFEHGGHIITAVASGMTGKEEVLVDGERVSGKRNFGLSGRHPFVLNGTEYEVRFDVGGFLLSQIDCTLSADGQVIETKTRSATVNKKTFIRNLIVFFLIGMGFGYLAATIALDFMG</sequence>
<comment type="caution">
    <text evidence="2">The sequence shown here is derived from an EMBL/GenBank/DDBJ whole genome shotgun (WGS) entry which is preliminary data.</text>
</comment>
<keyword evidence="1" id="KW-0812">Transmembrane</keyword>
<name>A0A094JE65_9GAMM</name>
<dbReference type="OrthoDB" id="6237424at2"/>
<proteinExistence type="predicted"/>
<dbReference type="Proteomes" id="UP000054363">
    <property type="component" value="Unassembled WGS sequence"/>
</dbReference>
<feature type="transmembrane region" description="Helical" evidence="1">
    <location>
        <begin position="104"/>
        <end position="127"/>
    </location>
</feature>
<evidence type="ECO:0000313" key="2">
    <source>
        <dbReference type="EMBL" id="KFZ30831.1"/>
    </source>
</evidence>
<organism evidence="2 3">
    <name type="scientific">Pseudidiomarina salinarum</name>
    <dbReference type="NCBI Taxonomy" id="435908"/>
    <lineage>
        <taxon>Bacteria</taxon>
        <taxon>Pseudomonadati</taxon>
        <taxon>Pseudomonadota</taxon>
        <taxon>Gammaproteobacteria</taxon>
        <taxon>Alteromonadales</taxon>
        <taxon>Idiomarinaceae</taxon>
        <taxon>Pseudidiomarina</taxon>
    </lineage>
</organism>
<dbReference type="STRING" id="435908.IDSA_07030"/>
<gene>
    <name evidence="2" type="ORF">IDSA_07030</name>
</gene>
<keyword evidence="1" id="KW-0472">Membrane</keyword>
<protein>
    <submittedName>
        <fullName evidence="2">Uncharacterized protein</fullName>
    </submittedName>
</protein>
<dbReference type="eggNOG" id="ENOG5032RAU">
    <property type="taxonomic scope" value="Bacteria"/>
</dbReference>
<dbReference type="RefSeq" id="WP_034775351.1">
    <property type="nucleotide sequence ID" value="NZ_JPER01000003.1"/>
</dbReference>
<dbReference type="AlphaFoldDB" id="A0A094JE65"/>